<dbReference type="InterPro" id="IPR022385">
    <property type="entry name" value="Rhs_assc_core"/>
</dbReference>
<dbReference type="PANTHER" id="PTHR32305:SF17">
    <property type="entry name" value="TRNA NUCLEASE WAPA"/>
    <property type="match status" value="1"/>
</dbReference>
<comment type="subcellular location">
    <subcellularLocation>
        <location evidence="1">Secreted</location>
    </subcellularLocation>
</comment>
<evidence type="ECO:0000256" key="1">
    <source>
        <dbReference type="ARBA" id="ARBA00004613"/>
    </source>
</evidence>
<accession>A0ABX2F2X8</accession>
<dbReference type="InterPro" id="IPR055372">
    <property type="entry name" value="CBM96"/>
</dbReference>
<evidence type="ECO:0000256" key="4">
    <source>
        <dbReference type="SAM" id="MobiDB-lite"/>
    </source>
</evidence>
<name>A0ABX2F2X8_9PSEU</name>
<feature type="signal peptide" evidence="5">
    <location>
        <begin position="1"/>
        <end position="34"/>
    </location>
</feature>
<feature type="compositionally biased region" description="Polar residues" evidence="4">
    <location>
        <begin position="1617"/>
        <end position="1630"/>
    </location>
</feature>
<feature type="region of interest" description="Disordered" evidence="4">
    <location>
        <begin position="125"/>
        <end position="148"/>
    </location>
</feature>
<dbReference type="NCBIfam" id="TIGR03696">
    <property type="entry name" value="Rhs_assc_core"/>
    <property type="match status" value="1"/>
</dbReference>
<protein>
    <submittedName>
        <fullName evidence="7">tRNA nuclease WapA</fullName>
    </submittedName>
</protein>
<proteinExistence type="predicted"/>
<dbReference type="EMBL" id="JAAATY010000007">
    <property type="protein sequence ID" value="NRN65568.1"/>
    <property type="molecule type" value="Genomic_DNA"/>
</dbReference>
<comment type="caution">
    <text evidence="7">The sequence shown here is derived from an EMBL/GenBank/DDBJ whole genome shotgun (WGS) entry which is preliminary data.</text>
</comment>
<feature type="chain" id="PRO_5046404017" evidence="5">
    <location>
        <begin position="35"/>
        <end position="2085"/>
    </location>
</feature>
<keyword evidence="8" id="KW-1185">Reference proteome</keyword>
<feature type="region of interest" description="Disordered" evidence="4">
    <location>
        <begin position="1694"/>
        <end position="1716"/>
    </location>
</feature>
<dbReference type="Pfam" id="PF05593">
    <property type="entry name" value="RHS_repeat"/>
    <property type="match status" value="2"/>
</dbReference>
<reference evidence="7 8" key="1">
    <citation type="submission" date="2020-01" db="EMBL/GenBank/DDBJ databases">
        <title>Kibdelosporangium persica a novel Actinomycetes from a hot desert in Iran.</title>
        <authorList>
            <person name="Safaei N."/>
            <person name="Zaburannyi N."/>
            <person name="Mueller R."/>
            <person name="Wink J."/>
        </authorList>
    </citation>
    <scope>NUCLEOTIDE SEQUENCE [LARGE SCALE GENOMIC DNA]</scope>
    <source>
        <strain evidence="7 8">4NS15</strain>
    </source>
</reference>
<feature type="domain" description="Carbohydrate-binding module family 96" evidence="6">
    <location>
        <begin position="312"/>
        <end position="463"/>
    </location>
</feature>
<dbReference type="Gene3D" id="2.180.10.10">
    <property type="entry name" value="RHS repeat-associated core"/>
    <property type="match status" value="3"/>
</dbReference>
<keyword evidence="3 5" id="KW-0732">Signal</keyword>
<dbReference type="RefSeq" id="WP_173129900.1">
    <property type="nucleotide sequence ID" value="NZ_CBCSGW010000004.1"/>
</dbReference>
<dbReference type="InterPro" id="IPR050708">
    <property type="entry name" value="T6SS_VgrG/RHS"/>
</dbReference>
<dbReference type="NCBIfam" id="NF033679">
    <property type="entry name" value="DNRLRE_dom"/>
    <property type="match status" value="1"/>
</dbReference>
<feature type="compositionally biased region" description="Polar residues" evidence="4">
    <location>
        <begin position="1696"/>
        <end position="1716"/>
    </location>
</feature>
<organism evidence="7 8">
    <name type="scientific">Kibdelosporangium persicum</name>
    <dbReference type="NCBI Taxonomy" id="2698649"/>
    <lineage>
        <taxon>Bacteria</taxon>
        <taxon>Bacillati</taxon>
        <taxon>Actinomycetota</taxon>
        <taxon>Actinomycetes</taxon>
        <taxon>Pseudonocardiales</taxon>
        <taxon>Pseudonocardiaceae</taxon>
        <taxon>Kibdelosporangium</taxon>
    </lineage>
</organism>
<dbReference type="Pfam" id="PF24517">
    <property type="entry name" value="CBM96"/>
    <property type="match status" value="1"/>
</dbReference>
<dbReference type="Proteomes" id="UP000763557">
    <property type="component" value="Unassembled WGS sequence"/>
</dbReference>
<evidence type="ECO:0000256" key="3">
    <source>
        <dbReference type="ARBA" id="ARBA00022729"/>
    </source>
</evidence>
<dbReference type="PANTHER" id="PTHR32305">
    <property type="match status" value="1"/>
</dbReference>
<gene>
    <name evidence="7" type="ORF">GC106_27790</name>
</gene>
<evidence type="ECO:0000256" key="5">
    <source>
        <dbReference type="SAM" id="SignalP"/>
    </source>
</evidence>
<evidence type="ECO:0000256" key="2">
    <source>
        <dbReference type="ARBA" id="ARBA00022525"/>
    </source>
</evidence>
<evidence type="ECO:0000259" key="6">
    <source>
        <dbReference type="Pfam" id="PF24517"/>
    </source>
</evidence>
<evidence type="ECO:0000313" key="8">
    <source>
        <dbReference type="Proteomes" id="UP000763557"/>
    </source>
</evidence>
<evidence type="ECO:0000313" key="7">
    <source>
        <dbReference type="EMBL" id="NRN65568.1"/>
    </source>
</evidence>
<dbReference type="InterPro" id="IPR031325">
    <property type="entry name" value="RHS_repeat"/>
</dbReference>
<sequence>MRRQRPPTLIRIQRRTGLLRGLAAAVAAALVFEAASVSLPDEAVAAPADPKLGPGQAADVPSAIVAARLTGTRVEALAARTETSTTWANPDGKLTTDTHAGPIRYRHKDTWIDIDLSLVKQADGAVTPRAHPSGLKLAGASPQARGGDQTTDLAVLGTADKRMAVQWKGALPEPKLAGSRATYPGVLPGADLIIETTRTGFEQYIELHAKPAEAPTYTLPLQLAGAKLTQLPDGSAAFVDSKTGEQLATMPAPVMWDSTVDPASGEHTRRAPVGMTIKDDQLILTPDAKFLADPATRYPVTVDPATAAIYGAFDTFVQQGYSTDQSSSTELKLGNNGSNQRARSYINWNTAAIAGKQVSAAKLNLFAFHSWSCQARTWEVWPAGLATTATRWGAEPTRTGSAPAATSTETKGYGSGCADGWITADVTNLVKSWADQRLSTAGMGLKAANEDDSYTWKRMNSGNAATNVPFISVTYDSAPQPGDGLGASPPGFVYNGRGVVSSLTPTLSYQAGDAVGDKVQALFQVFDPLTELLVTEMRVPDAPSGTRVSAIVPAGNLQHGRAYKFRATSDGDNGNPAWSPWFEFDVDVVNPGAPKSITSTDYPTGQWVKGAGETGVFTVTPAGGDDQHWLEWSLNNGTWTKVQIGTTASPFGLPITPDQNGTNVLQVRTVDKADNRSEAISYQFHVGPGAVKAPTDGERTARRVPLAAETDGGKFDKVTFSWRRSETDPWAPVPPANVVADGQPLAAWPAPLTGGRTNALAWNVTDTINPDGNVQVRAEFTGPGSATATTGAADIVVDRNAEAAESEEVGPGTVNLITGEFTLSDEDASAFDLAATRSAGSRRPTAGASQEGQAPIFGKEWVSGTVAEAVDTEFTHLRKTSNTSVDLVSEDGDSIHFTVRADGSWAPEPGAESLTLTGALTGSFTLKDTDGNLITLAKVDPAATTWQVTSTAEQNIANSTTQVVSQTVTVDGKKLARPWRLIAPTPAVALATCQTTPSTKGCRVLEMVYATSTTATATALGNFKDQVAEIKLWATDPGASAATASTIAKYAYDAQGRLREVWDPRISPALKTAYTYDAAGRVATLTEPGELPWTFVYGNAGGVVGGDGMLLRVTRPTLKQGTLDQVEGTATTSVVYDVPLTGTRAPHQMGPSDVAAWGQIDVPTDATAIFPPDAVPSANNGGQLTANSYGRAVVHYLNASGQLVNEADEARNIGVAEYDQFGNTVRELSAANRSLALGRTQAERDELTRLGIASLTTQERAELLSTRSTFDSVNRGREVQSLGPLRIVQLENALVHNGTTVLAAGATVPARPKVTHEYDKGRPTNGTAVVTDQITRKIEGAQPRGYPDLLADARVTDTVHDWTKGLAIKSIEDPDGLAITKTTEYDAQGRAVKTLLPQSNGADAGTLVTTYWSATGTGTCAGRPEWADLICMTSPGGAITGGGSNPAQQITTTTEYNREGEPAKVTESANGVSMVTTFGFDTALREITETVTGGVGAAVPVQTTEYDPATGEAVRTTSSTGGTITEQLDKLGRQVSYTDADGGVTRTEYDRLDRPVKVSDSVPSTTTFTYDHAQEPRGLPTSMTDSVAGTFTAKYDADGSVYEEGLPGGYTMRQQEDPTGSPISRTYTRNSDGQIVLSDGVVESIHGQWLKHSGVPGQFSSQKFAYDKAGRLVDVEDSYAGVCTKRSYGFDKRSNRSSLRTASGQPGTACPTTGGDTVTHAYDSGDRIVDPGYVYDAFGRTTAQPNGTTSSYYVNDLVRSQTTQTHQQTWTLDAEHRFRSWTVEEKQEDGTWLKTSSKLNHYDDDADSPRWIVEDTATGVVSRNVSSLGGDLAATTAAAGEVELRFTNLHGDVNLTVPLDPTQAPSVVDSDEYGNTRVGLTSQRYGWLGGKQRSAETVTGSVLMGVRLYNPVTGRFLSVDPVYGGSANAYEYSAADPVNKVDLDGQWISIAVRAGIFACKKFCKKGWNAGKNLFKKKGKTKKPKKVNLKKSKYKQKKKKYKTKARKGKAKVKKGLGWLVGYTGKGVAAGFLANSAYCAVKRYRNCEKNWPWWGGIAGGSYAWLKIGKKGLGKLSKWLKNRKKKKR</sequence>
<keyword evidence="2" id="KW-0964">Secreted</keyword>
<feature type="region of interest" description="Disordered" evidence="4">
    <location>
        <begin position="1610"/>
        <end position="1630"/>
    </location>
</feature>